<evidence type="ECO:0000256" key="14">
    <source>
        <dbReference type="RuleBase" id="RU003901"/>
    </source>
</evidence>
<feature type="region of interest" description="Disordered" evidence="15">
    <location>
        <begin position="206"/>
        <end position="226"/>
    </location>
</feature>
<dbReference type="InterPro" id="IPR041505">
    <property type="entry name" value="Dis3_CSD2"/>
</dbReference>
<evidence type="ECO:0000256" key="2">
    <source>
        <dbReference type="ARBA" id="ARBA00004123"/>
    </source>
</evidence>
<keyword evidence="7" id="KW-0540">Nuclease</keyword>
<dbReference type="GO" id="GO:0071031">
    <property type="term" value="P:nuclear mRNA surveillance of mRNA 3'-end processing"/>
    <property type="evidence" value="ECO:0007669"/>
    <property type="project" value="TreeGrafter"/>
</dbReference>
<dbReference type="SMART" id="SM00670">
    <property type="entry name" value="PINc"/>
    <property type="match status" value="1"/>
</dbReference>
<dbReference type="Gene3D" id="2.40.50.140">
    <property type="entry name" value="Nucleic acid-binding proteins"/>
    <property type="match status" value="1"/>
</dbReference>
<keyword evidence="9" id="KW-0271">Exosome</keyword>
<dbReference type="Proteomes" id="UP001445335">
    <property type="component" value="Unassembled WGS sequence"/>
</dbReference>
<evidence type="ECO:0000256" key="13">
    <source>
        <dbReference type="ARBA" id="ARBA00023242"/>
    </source>
</evidence>
<dbReference type="GO" id="GO:0000177">
    <property type="term" value="C:cytoplasmic exosome (RNase complex)"/>
    <property type="evidence" value="ECO:0007669"/>
    <property type="project" value="TreeGrafter"/>
</dbReference>
<dbReference type="SUPFAM" id="SSF88723">
    <property type="entry name" value="PIN domain-like"/>
    <property type="match status" value="1"/>
</dbReference>
<protein>
    <recommendedName>
        <fullName evidence="20">Exosome complex exonuclease RRP44</fullName>
    </recommendedName>
</protein>
<proteinExistence type="inferred from homology"/>
<dbReference type="InterPro" id="IPR050180">
    <property type="entry name" value="RNR_Ribonuclease"/>
</dbReference>
<evidence type="ECO:0008006" key="20">
    <source>
        <dbReference type="Google" id="ProtNLM"/>
    </source>
</evidence>
<dbReference type="GO" id="GO:0004519">
    <property type="term" value="F:endonuclease activity"/>
    <property type="evidence" value="ECO:0007669"/>
    <property type="project" value="TreeGrafter"/>
</dbReference>
<comment type="subcellular location">
    <subcellularLocation>
        <location evidence="3">Cytoplasm</location>
    </subcellularLocation>
    <subcellularLocation>
        <location evidence="2">Nucleus</location>
    </subcellularLocation>
</comment>
<evidence type="ECO:0000256" key="10">
    <source>
        <dbReference type="ARBA" id="ARBA00022839"/>
    </source>
</evidence>
<comment type="cofactor">
    <cofactor evidence="1">
        <name>Mg(2+)</name>
        <dbReference type="ChEBI" id="CHEBI:18420"/>
    </cofactor>
</comment>
<feature type="region of interest" description="Disordered" evidence="15">
    <location>
        <begin position="313"/>
        <end position="347"/>
    </location>
</feature>
<evidence type="ECO:0000313" key="19">
    <source>
        <dbReference type="Proteomes" id="UP001445335"/>
    </source>
</evidence>
<dbReference type="EMBL" id="JALJOU010000076">
    <property type="protein sequence ID" value="KAK9825185.1"/>
    <property type="molecule type" value="Genomic_DNA"/>
</dbReference>
<comment type="caution">
    <text evidence="18">The sequence shown here is derived from an EMBL/GenBank/DDBJ whole genome shotgun (WGS) entry which is preliminary data.</text>
</comment>
<dbReference type="Pfam" id="PF17216">
    <property type="entry name" value="Rrp44_CSD1"/>
    <property type="match status" value="1"/>
</dbReference>
<dbReference type="GO" id="GO:0000175">
    <property type="term" value="F:3'-5'-RNA exonuclease activity"/>
    <property type="evidence" value="ECO:0007669"/>
    <property type="project" value="UniProtKB-ARBA"/>
</dbReference>
<dbReference type="PANTHER" id="PTHR23355">
    <property type="entry name" value="RIBONUCLEASE"/>
    <property type="match status" value="1"/>
</dbReference>
<dbReference type="PANTHER" id="PTHR23355:SF35">
    <property type="entry name" value="EXOSOME COMPLEX EXONUCLEASE RRP44"/>
    <property type="match status" value="1"/>
</dbReference>
<dbReference type="PROSITE" id="PS01175">
    <property type="entry name" value="RIBONUCLEASE_II"/>
    <property type="match status" value="1"/>
</dbReference>
<dbReference type="InterPro" id="IPR001900">
    <property type="entry name" value="RNase_II/R"/>
</dbReference>
<dbReference type="Pfam" id="PF00773">
    <property type="entry name" value="RNB"/>
    <property type="match status" value="1"/>
</dbReference>
<reference evidence="18 19" key="1">
    <citation type="journal article" date="2024" name="Nat. Commun.">
        <title>Phylogenomics reveals the evolutionary origins of lichenization in chlorophyte algae.</title>
        <authorList>
            <person name="Puginier C."/>
            <person name="Libourel C."/>
            <person name="Otte J."/>
            <person name="Skaloud P."/>
            <person name="Haon M."/>
            <person name="Grisel S."/>
            <person name="Petersen M."/>
            <person name="Berrin J.G."/>
            <person name="Delaux P.M."/>
            <person name="Dal Grande F."/>
            <person name="Keller J."/>
        </authorList>
    </citation>
    <scope>NUCLEOTIDE SEQUENCE [LARGE SCALE GENOMIC DNA]</scope>
    <source>
        <strain evidence="18 19">SAG 245.80</strain>
    </source>
</reference>
<dbReference type="InterPro" id="IPR029060">
    <property type="entry name" value="PIN-like_dom_sf"/>
</dbReference>
<evidence type="ECO:0000259" key="16">
    <source>
        <dbReference type="SMART" id="SM00670"/>
    </source>
</evidence>
<evidence type="ECO:0000256" key="6">
    <source>
        <dbReference type="ARBA" id="ARBA00022552"/>
    </source>
</evidence>
<dbReference type="Gene3D" id="3.40.50.1010">
    <property type="entry name" value="5'-nuclease"/>
    <property type="match status" value="1"/>
</dbReference>
<dbReference type="FunFam" id="2.40.50.700:FF:000004">
    <property type="entry name" value="Exosome complex exonuclease RRP44 homolog A"/>
    <property type="match status" value="1"/>
</dbReference>
<evidence type="ECO:0000256" key="7">
    <source>
        <dbReference type="ARBA" id="ARBA00022722"/>
    </source>
</evidence>
<dbReference type="AlphaFoldDB" id="A0AAW1QV64"/>
<feature type="domain" description="RNB" evidence="17">
    <location>
        <begin position="501"/>
        <end position="833"/>
    </location>
</feature>
<dbReference type="Pfam" id="PF17849">
    <property type="entry name" value="OB_Dis3"/>
    <property type="match status" value="1"/>
</dbReference>
<evidence type="ECO:0000256" key="11">
    <source>
        <dbReference type="ARBA" id="ARBA00022842"/>
    </source>
</evidence>
<keyword evidence="5" id="KW-0963">Cytoplasm</keyword>
<dbReference type="CDD" id="cd09862">
    <property type="entry name" value="PIN_Rrp44-like"/>
    <property type="match status" value="1"/>
</dbReference>
<dbReference type="GO" id="GO:0003723">
    <property type="term" value="F:RNA binding"/>
    <property type="evidence" value="ECO:0007669"/>
    <property type="project" value="UniProtKB-KW"/>
</dbReference>
<dbReference type="GO" id="GO:0019899">
    <property type="term" value="F:enzyme binding"/>
    <property type="evidence" value="ECO:0007669"/>
    <property type="project" value="UniProtKB-ARBA"/>
</dbReference>
<dbReference type="GO" id="GO:0000176">
    <property type="term" value="C:nuclear exosome (RNase complex)"/>
    <property type="evidence" value="ECO:0007669"/>
    <property type="project" value="TreeGrafter"/>
</dbReference>
<accession>A0AAW1QV64</accession>
<keyword evidence="11" id="KW-0460">Magnesium</keyword>
<feature type="domain" description="PIN" evidence="16">
    <location>
        <begin position="52"/>
        <end position="164"/>
    </location>
</feature>
<dbReference type="Gene3D" id="2.40.50.690">
    <property type="match status" value="1"/>
</dbReference>
<dbReference type="InterPro" id="IPR002716">
    <property type="entry name" value="PIN_dom"/>
</dbReference>
<evidence type="ECO:0000256" key="1">
    <source>
        <dbReference type="ARBA" id="ARBA00001946"/>
    </source>
</evidence>
<dbReference type="InterPro" id="IPR022966">
    <property type="entry name" value="RNase_II/R_CS"/>
</dbReference>
<evidence type="ECO:0000256" key="12">
    <source>
        <dbReference type="ARBA" id="ARBA00022884"/>
    </source>
</evidence>
<evidence type="ECO:0000256" key="8">
    <source>
        <dbReference type="ARBA" id="ARBA00022801"/>
    </source>
</evidence>
<dbReference type="InterPro" id="IPR033770">
    <property type="entry name" value="RRP44_S1"/>
</dbReference>
<keyword evidence="12" id="KW-0694">RNA-binding</keyword>
<keyword evidence="6" id="KW-0698">rRNA processing</keyword>
<sequence>MLHSKQFVKKTKKGKVLKVVREHYLRDDIWSGSPLDPESDPACNKLSVDAKEYLVVDTNVVLQQIDFLEHAAVEDVIIMGVVLEEVRHRNTSVYQRLRALTASPSRRFYVFSNEHHRETYITTNVGEGPNDRNDRAIRVAAAWYGARLPGVRVLVLTNDADNRRRALESGLQAMTVQAYARSRTDCAELADLVAAGSSGEGVDDAGAAGAGGGGSGKAAKRKRIYEDHRPMSEVTAGIRAGRLHQGALRVNRFNPYEGWVGSESVGADILVSGRAAMNRALDGDIVALELLPEDQWRGPAKRLPGAAEAAEAAAAEAMDVEDENSLEAAEAVGDREGGGAHLAPQVAPGEHYGEDAAAAGASERRPTGAVVGIIRRNWRTRGYAGSLQPPAEGRPLRRGAASVLFCPVERRFPFIRIQTRQAETLGDKRIVVAIDSWEADSAYPAGHYVRTLGPIGDRETETEVLLLENDINTAPFSPAVHACVPPLPWAVTPADIADPNREDLRHLVVCSVDPPGCKDIDDALHARPLPSGNLELGVHIADVTHFLLPGTAMDAEAASRATTTYLVQRRIDMLPKPLTEDICSLRSEVERLAFSVIWEVTPDAVPVAVRFTKSVIRSRAALTYAEAQSRLDDPRLHDEVSTSLRAIAGVARILRQRRADAGALQLASPEVRFEIDTETHDPLDVGMYQVREANQMVEEMMLLANVTVAEHILRAFPACSLLRRHPTPPPRQFEPLLRAAAAAHVSIDVSSSKALAESLDAAVRPSDAYFNKLLRILATRCMTQAAYFGSGDVAPAEYHHYGLAAPLYTHFTSPIRRYADVIVHRLLAAALRLVPLPDAVREREELHELSDNLNARHRGAQMAGRASVELHTLIFFRARDVVADARITKVRANGLIVFVPKYGIEGPVYLTERPVGAAPANGAARGPAHGATGTAGSDACSNYILDEEKQTVTSQDGALRFTVFDMAAVRITVAEAAGHRRQLVLELVDRALLPESEKAAA</sequence>
<name>A0AAW1QV64_9CHLO</name>
<dbReference type="Pfam" id="PF13638">
    <property type="entry name" value="PIN_4"/>
    <property type="match status" value="1"/>
</dbReference>
<dbReference type="SMART" id="SM00955">
    <property type="entry name" value="RNB"/>
    <property type="match status" value="1"/>
</dbReference>
<dbReference type="InterPro" id="IPR012340">
    <property type="entry name" value="NA-bd_OB-fold"/>
</dbReference>
<keyword evidence="8" id="KW-0378">Hydrolase</keyword>
<evidence type="ECO:0000256" key="15">
    <source>
        <dbReference type="SAM" id="MobiDB-lite"/>
    </source>
</evidence>
<evidence type="ECO:0000256" key="9">
    <source>
        <dbReference type="ARBA" id="ARBA00022835"/>
    </source>
</evidence>
<comment type="similarity">
    <text evidence="4 14">Belongs to the RNR ribonuclease family.</text>
</comment>
<keyword evidence="19" id="KW-1185">Reference proteome</keyword>
<dbReference type="Gene3D" id="2.40.50.700">
    <property type="match status" value="1"/>
</dbReference>
<dbReference type="GO" id="GO:0006364">
    <property type="term" value="P:rRNA processing"/>
    <property type="evidence" value="ECO:0007669"/>
    <property type="project" value="UniProtKB-KW"/>
</dbReference>
<evidence type="ECO:0000313" key="18">
    <source>
        <dbReference type="EMBL" id="KAK9825185.1"/>
    </source>
</evidence>
<evidence type="ECO:0000256" key="4">
    <source>
        <dbReference type="ARBA" id="ARBA00005785"/>
    </source>
</evidence>
<keyword evidence="10" id="KW-0269">Exonuclease</keyword>
<dbReference type="FunFam" id="3.40.50.1010:FF:000021">
    <property type="entry name" value="DIS3-like exonuclease 1 isoform X1"/>
    <property type="match status" value="1"/>
</dbReference>
<dbReference type="InterPro" id="IPR033771">
    <property type="entry name" value="Rrp44_CSD1"/>
</dbReference>
<dbReference type="GO" id="GO:0016075">
    <property type="term" value="P:rRNA catabolic process"/>
    <property type="evidence" value="ECO:0007669"/>
    <property type="project" value="TreeGrafter"/>
</dbReference>
<evidence type="ECO:0000256" key="3">
    <source>
        <dbReference type="ARBA" id="ARBA00004496"/>
    </source>
</evidence>
<dbReference type="SUPFAM" id="SSF50249">
    <property type="entry name" value="Nucleic acid-binding proteins"/>
    <property type="match status" value="3"/>
</dbReference>
<dbReference type="Pfam" id="PF17215">
    <property type="entry name" value="Rrp44_S1"/>
    <property type="match status" value="1"/>
</dbReference>
<keyword evidence="13" id="KW-0539">Nucleus</keyword>
<organism evidence="18 19">
    <name type="scientific">Elliptochloris bilobata</name>
    <dbReference type="NCBI Taxonomy" id="381761"/>
    <lineage>
        <taxon>Eukaryota</taxon>
        <taxon>Viridiplantae</taxon>
        <taxon>Chlorophyta</taxon>
        <taxon>core chlorophytes</taxon>
        <taxon>Trebouxiophyceae</taxon>
        <taxon>Trebouxiophyceae incertae sedis</taxon>
        <taxon>Elliptochloris clade</taxon>
        <taxon>Elliptochloris</taxon>
    </lineage>
</organism>
<gene>
    <name evidence="18" type="ORF">WJX81_004330</name>
</gene>
<evidence type="ECO:0000259" key="17">
    <source>
        <dbReference type="SMART" id="SM00955"/>
    </source>
</evidence>
<evidence type="ECO:0000256" key="5">
    <source>
        <dbReference type="ARBA" id="ARBA00022490"/>
    </source>
</evidence>